<evidence type="ECO:0000313" key="1">
    <source>
        <dbReference type="EMBL" id="KAF9650318.1"/>
    </source>
</evidence>
<organism evidence="1 2">
    <name type="scientific">Thelephora ganbajun</name>
    <name type="common">Ganba fungus</name>
    <dbReference type="NCBI Taxonomy" id="370292"/>
    <lineage>
        <taxon>Eukaryota</taxon>
        <taxon>Fungi</taxon>
        <taxon>Dikarya</taxon>
        <taxon>Basidiomycota</taxon>
        <taxon>Agaricomycotina</taxon>
        <taxon>Agaricomycetes</taxon>
        <taxon>Thelephorales</taxon>
        <taxon>Thelephoraceae</taxon>
        <taxon>Thelephora</taxon>
    </lineage>
</organism>
<reference evidence="1" key="1">
    <citation type="submission" date="2019-10" db="EMBL/GenBank/DDBJ databases">
        <authorList>
            <consortium name="DOE Joint Genome Institute"/>
            <person name="Kuo A."/>
            <person name="Miyauchi S."/>
            <person name="Kiss E."/>
            <person name="Drula E."/>
            <person name="Kohler A."/>
            <person name="Sanchez-Garcia M."/>
            <person name="Andreopoulos B."/>
            <person name="Barry K.W."/>
            <person name="Bonito G."/>
            <person name="Buee M."/>
            <person name="Carver A."/>
            <person name="Chen C."/>
            <person name="Cichocki N."/>
            <person name="Clum A."/>
            <person name="Culley D."/>
            <person name="Crous P.W."/>
            <person name="Fauchery L."/>
            <person name="Girlanda M."/>
            <person name="Hayes R."/>
            <person name="Keri Z."/>
            <person name="Labutti K."/>
            <person name="Lipzen A."/>
            <person name="Lombard V."/>
            <person name="Magnuson J."/>
            <person name="Maillard F."/>
            <person name="Morin E."/>
            <person name="Murat C."/>
            <person name="Nolan M."/>
            <person name="Ohm R."/>
            <person name="Pangilinan J."/>
            <person name="Pereira M."/>
            <person name="Perotto S."/>
            <person name="Peter M."/>
            <person name="Riley R."/>
            <person name="Sitrit Y."/>
            <person name="Stielow B."/>
            <person name="Szollosi G."/>
            <person name="Zifcakova L."/>
            <person name="Stursova M."/>
            <person name="Spatafora J.W."/>
            <person name="Tedersoo L."/>
            <person name="Vaario L.-M."/>
            <person name="Yamada A."/>
            <person name="Yan M."/>
            <person name="Wang P."/>
            <person name="Xu J."/>
            <person name="Bruns T."/>
            <person name="Baldrian P."/>
            <person name="Vilgalys R."/>
            <person name="Henrissat B."/>
            <person name="Grigoriev I.V."/>
            <person name="Hibbett D."/>
            <person name="Nagy L.G."/>
            <person name="Martin F.M."/>
        </authorList>
    </citation>
    <scope>NUCLEOTIDE SEQUENCE</scope>
    <source>
        <strain evidence="1">P2</strain>
    </source>
</reference>
<evidence type="ECO:0000313" key="2">
    <source>
        <dbReference type="Proteomes" id="UP000886501"/>
    </source>
</evidence>
<reference evidence="1" key="2">
    <citation type="journal article" date="2020" name="Nat. Commun.">
        <title>Large-scale genome sequencing of mycorrhizal fungi provides insights into the early evolution of symbiotic traits.</title>
        <authorList>
            <person name="Miyauchi S."/>
            <person name="Kiss E."/>
            <person name="Kuo A."/>
            <person name="Drula E."/>
            <person name="Kohler A."/>
            <person name="Sanchez-Garcia M."/>
            <person name="Morin E."/>
            <person name="Andreopoulos B."/>
            <person name="Barry K.W."/>
            <person name="Bonito G."/>
            <person name="Buee M."/>
            <person name="Carver A."/>
            <person name="Chen C."/>
            <person name="Cichocki N."/>
            <person name="Clum A."/>
            <person name="Culley D."/>
            <person name="Crous P.W."/>
            <person name="Fauchery L."/>
            <person name="Girlanda M."/>
            <person name="Hayes R.D."/>
            <person name="Keri Z."/>
            <person name="LaButti K."/>
            <person name="Lipzen A."/>
            <person name="Lombard V."/>
            <person name="Magnuson J."/>
            <person name="Maillard F."/>
            <person name="Murat C."/>
            <person name="Nolan M."/>
            <person name="Ohm R.A."/>
            <person name="Pangilinan J."/>
            <person name="Pereira M.F."/>
            <person name="Perotto S."/>
            <person name="Peter M."/>
            <person name="Pfister S."/>
            <person name="Riley R."/>
            <person name="Sitrit Y."/>
            <person name="Stielow J.B."/>
            <person name="Szollosi G."/>
            <person name="Zifcakova L."/>
            <person name="Stursova M."/>
            <person name="Spatafora J.W."/>
            <person name="Tedersoo L."/>
            <person name="Vaario L.M."/>
            <person name="Yamada A."/>
            <person name="Yan M."/>
            <person name="Wang P."/>
            <person name="Xu J."/>
            <person name="Bruns T."/>
            <person name="Baldrian P."/>
            <person name="Vilgalys R."/>
            <person name="Dunand C."/>
            <person name="Henrissat B."/>
            <person name="Grigoriev I.V."/>
            <person name="Hibbett D."/>
            <person name="Nagy L.G."/>
            <person name="Martin F.M."/>
        </authorList>
    </citation>
    <scope>NUCLEOTIDE SEQUENCE</scope>
    <source>
        <strain evidence="1">P2</strain>
    </source>
</reference>
<name>A0ACB6ZLX0_THEGA</name>
<comment type="caution">
    <text evidence="1">The sequence shown here is derived from an EMBL/GenBank/DDBJ whole genome shotgun (WGS) entry which is preliminary data.</text>
</comment>
<sequence>MPAPQLPVEIVVRILDLTNASSSDLKLLQSCSLVCKAWSAHAQKMLFRSVSISMHREYTALVAAFQPHTPHGSTGTMRKPHLMRSPSLPFIAAVPGFLPTLGFTYPNILRGSVIELNVIIDFDQPDGLTFARLSHVVSLCPNLRKIGISVFGVQPGVKDAVGTTDRWRMRRLAPPVPDKALEALRTAPNASRISELRLNDWSDNSGILIQLLDVWPHITSLKLAGKLPTITNGTDSIFSTISLNVAPCALEALSLNCATGTESSIDFVKWLLAGSRQTLRRLEFLKEPSGKLLEDTFVRSVFPLESVYLPSCASPMVEQIIRHRLGPTGVPMVDDDDDIDGGRAFVQVQGLKEVFVEDPSTPFKLLVSIVHSETVQKFGFGVDGRTHLLPVARAIKAQTGLKRIAIWISDGRGRVFGLGSLRIACAIKGIELEETQDVKEFRAWRI</sequence>
<accession>A0ACB6ZLX0</accession>
<protein>
    <submittedName>
        <fullName evidence="1">Uncharacterized protein</fullName>
    </submittedName>
</protein>
<keyword evidence="2" id="KW-1185">Reference proteome</keyword>
<dbReference type="EMBL" id="MU117986">
    <property type="protein sequence ID" value="KAF9650318.1"/>
    <property type="molecule type" value="Genomic_DNA"/>
</dbReference>
<proteinExistence type="predicted"/>
<gene>
    <name evidence="1" type="ORF">BDM02DRAFT_3112291</name>
</gene>
<dbReference type="Proteomes" id="UP000886501">
    <property type="component" value="Unassembled WGS sequence"/>
</dbReference>